<name>L7E8Z8_MICAE</name>
<proteinExistence type="predicted"/>
<dbReference type="EMBL" id="ANKQ01000001">
    <property type="protein sequence ID" value="ELP55494.1"/>
    <property type="molecule type" value="Genomic_DNA"/>
</dbReference>
<accession>L7E8Z8</accession>
<gene>
    <name evidence="1" type="ORF">O53_91</name>
</gene>
<evidence type="ECO:0000313" key="2">
    <source>
        <dbReference type="Proteomes" id="UP000010932"/>
    </source>
</evidence>
<reference evidence="1 2" key="1">
    <citation type="journal article" date="2013" name="Genome Announc.">
        <title>Whole-Genome Sequence of Microcystis aeruginosa TAIHU98, a Nontoxic Bloom-Forming Strain Isolated from Taihu Lake, China.</title>
        <authorList>
            <person name="Yang C."/>
            <person name="Zhang W."/>
            <person name="Ren M."/>
            <person name="Song L."/>
            <person name="Li T."/>
            <person name="Zhao J."/>
        </authorList>
    </citation>
    <scope>NUCLEOTIDE SEQUENCE [LARGE SCALE GENOMIC DNA]</scope>
    <source>
        <strain evidence="1 2">TAIHU98</strain>
    </source>
</reference>
<dbReference type="PATRIC" id="fig|1134457.3.peg.311"/>
<evidence type="ECO:0008006" key="3">
    <source>
        <dbReference type="Google" id="ProtNLM"/>
    </source>
</evidence>
<sequence length="362" mass="41341">MKIAKTPHPTPHTPHPCPQENLFQQTLLMFSHLIIIKPLGMMYGSSGAFLSPENLVGRSGSKFPPDAATLSGLFFSANKTTHQYSHRELRDNLFIAGPFWAETNSLRNVYIPIPRTKIIATDDSDEWRIRPAPDRQVVWERDCDKDSIEPEFSWISSEDWTESAQYIADNGFAELSPWEFTPILHPKLEIDRRCTVEKDGLFLEYAVQMKEGTCLIYLATHPLDPGWYKFGGENHLVEIESVEIKPDWAIYQLLRQPIEQAFATITPAIWGSKRFSSRIPEQPDFPSVQLLLTDKPIPYRYGLGGRLGRGRYSVPSGSVYVLEEPIGRSWWDWPEDWFPREGFPLKHIGCGLSLPLTIKGLN</sequence>
<protein>
    <recommendedName>
        <fullName evidence="3">CRISPR-associated protein</fullName>
    </recommendedName>
</protein>
<dbReference type="AlphaFoldDB" id="L7E8Z8"/>
<evidence type="ECO:0000313" key="1">
    <source>
        <dbReference type="EMBL" id="ELP55494.1"/>
    </source>
</evidence>
<organism evidence="1 2">
    <name type="scientific">Microcystis aeruginosa TAIHU98</name>
    <dbReference type="NCBI Taxonomy" id="1134457"/>
    <lineage>
        <taxon>Bacteria</taxon>
        <taxon>Bacillati</taxon>
        <taxon>Cyanobacteriota</taxon>
        <taxon>Cyanophyceae</taxon>
        <taxon>Oscillatoriophycideae</taxon>
        <taxon>Chroococcales</taxon>
        <taxon>Microcystaceae</taxon>
        <taxon>Microcystis</taxon>
    </lineage>
</organism>
<dbReference type="Proteomes" id="UP000010932">
    <property type="component" value="Unassembled WGS sequence"/>
</dbReference>
<comment type="caution">
    <text evidence="1">The sequence shown here is derived from an EMBL/GenBank/DDBJ whole genome shotgun (WGS) entry which is preliminary data.</text>
</comment>